<organism evidence="9 10">
    <name type="scientific">Candidatus Cetobacterium colombiensis</name>
    <dbReference type="NCBI Taxonomy" id="3073100"/>
    <lineage>
        <taxon>Bacteria</taxon>
        <taxon>Fusobacteriati</taxon>
        <taxon>Fusobacteriota</taxon>
        <taxon>Fusobacteriia</taxon>
        <taxon>Fusobacteriales</taxon>
        <taxon>Fusobacteriaceae</taxon>
        <taxon>Cetobacterium</taxon>
    </lineage>
</organism>
<keyword evidence="1 8" id="KW-0813">Transport</keyword>
<comment type="caution">
    <text evidence="9">The sequence shown here is derived from an EMBL/GenBank/DDBJ whole genome shotgun (WGS) entry which is preliminary data.</text>
</comment>
<keyword evidence="10" id="KW-1185">Reference proteome</keyword>
<evidence type="ECO:0000256" key="1">
    <source>
        <dbReference type="ARBA" id="ARBA00022448"/>
    </source>
</evidence>
<dbReference type="EMBL" id="JAVIKH010000002">
    <property type="protein sequence ID" value="MDX8335337.1"/>
    <property type="molecule type" value="Genomic_DNA"/>
</dbReference>
<evidence type="ECO:0000256" key="2">
    <source>
        <dbReference type="ARBA" id="ARBA00022475"/>
    </source>
</evidence>
<keyword evidence="5 8" id="KW-0406">Ion transport</keyword>
<protein>
    <recommendedName>
        <fullName evidence="8">Putative manganese efflux pump MntP</fullName>
    </recommendedName>
</protein>
<gene>
    <name evidence="8" type="primary">mntP</name>
    <name evidence="9" type="ORF">RFV38_02315</name>
</gene>
<evidence type="ECO:0000256" key="3">
    <source>
        <dbReference type="ARBA" id="ARBA00022692"/>
    </source>
</evidence>
<comment type="similarity">
    <text evidence="8">Belongs to the MntP (TC 9.B.29) family.</text>
</comment>
<feature type="transmembrane region" description="Helical" evidence="8">
    <location>
        <begin position="167"/>
        <end position="185"/>
    </location>
</feature>
<reference evidence="10" key="1">
    <citation type="submission" date="2023-07" db="EMBL/GenBank/DDBJ databases">
        <authorList>
            <person name="Colorado M.A."/>
            <person name="Villamil L.M."/>
            <person name="Melo J.F."/>
            <person name="Rodriguez J.A."/>
            <person name="Ruiz R.Y."/>
        </authorList>
    </citation>
    <scope>NUCLEOTIDE SEQUENCE [LARGE SCALE GENOMIC DNA]</scope>
    <source>
        <strain evidence="10">C33</strain>
    </source>
</reference>
<feature type="transmembrane region" description="Helical" evidence="8">
    <location>
        <begin position="35"/>
        <end position="55"/>
    </location>
</feature>
<comment type="subcellular location">
    <subcellularLocation>
        <location evidence="8">Cell membrane</location>
        <topology evidence="8">Multi-pass membrane protein</topology>
    </subcellularLocation>
</comment>
<feature type="transmembrane region" description="Helical" evidence="8">
    <location>
        <begin position="6"/>
        <end position="23"/>
    </location>
</feature>
<name>A0ABU4W736_9FUSO</name>
<keyword evidence="3 8" id="KW-0812">Transmembrane</keyword>
<evidence type="ECO:0000256" key="5">
    <source>
        <dbReference type="ARBA" id="ARBA00023065"/>
    </source>
</evidence>
<keyword evidence="6 8" id="KW-0472">Membrane</keyword>
<keyword evidence="2 8" id="KW-1003">Cell membrane</keyword>
<keyword evidence="7 8" id="KW-0464">Manganese</keyword>
<evidence type="ECO:0000256" key="8">
    <source>
        <dbReference type="HAMAP-Rule" id="MF_01521"/>
    </source>
</evidence>
<dbReference type="InterPro" id="IPR003810">
    <property type="entry name" value="Mntp/YtaF"/>
</dbReference>
<evidence type="ECO:0000313" key="9">
    <source>
        <dbReference type="EMBL" id="MDX8335337.1"/>
    </source>
</evidence>
<evidence type="ECO:0000256" key="7">
    <source>
        <dbReference type="ARBA" id="ARBA00023211"/>
    </source>
</evidence>
<evidence type="ECO:0000256" key="4">
    <source>
        <dbReference type="ARBA" id="ARBA00022989"/>
    </source>
</evidence>
<dbReference type="Proteomes" id="UP001279681">
    <property type="component" value="Unassembled WGS sequence"/>
</dbReference>
<dbReference type="PANTHER" id="PTHR35529">
    <property type="entry name" value="MANGANESE EFFLUX PUMP MNTP-RELATED"/>
    <property type="match status" value="1"/>
</dbReference>
<dbReference type="PANTHER" id="PTHR35529:SF1">
    <property type="entry name" value="MANGANESE EFFLUX PUMP MNTP-RELATED"/>
    <property type="match status" value="1"/>
</dbReference>
<proteinExistence type="inferred from homology"/>
<accession>A0ABU4W736</accession>
<dbReference type="Pfam" id="PF02659">
    <property type="entry name" value="Mntp"/>
    <property type="match status" value="1"/>
</dbReference>
<feature type="transmembrane region" description="Helical" evidence="8">
    <location>
        <begin position="106"/>
        <end position="126"/>
    </location>
</feature>
<evidence type="ECO:0000256" key="6">
    <source>
        <dbReference type="ARBA" id="ARBA00023136"/>
    </source>
</evidence>
<feature type="transmembrane region" description="Helical" evidence="8">
    <location>
        <begin position="132"/>
        <end position="155"/>
    </location>
</feature>
<dbReference type="RefSeq" id="WP_320312744.1">
    <property type="nucleotide sequence ID" value="NZ_JAVIKH010000002.1"/>
</dbReference>
<sequence>MDTISLVLISIGLAMDAFAVSLTEGLAMKKLKKRNIFKIALVFGGFQAIMPYIGWRVGGVFSEKISQYDYIITTILLLFVGGKMIFDGWQEQECEVEGKCEISSNLFLLGFATSIDALAIGFSFSLVPNLDIYYSIEMIGMITFLIASLGVYLGHKVGHLISYKTEYLGGGILVLMGIKAFISHFI</sequence>
<comment type="function">
    <text evidence="8">Probably functions as a manganese efflux pump.</text>
</comment>
<feature type="transmembrane region" description="Helical" evidence="8">
    <location>
        <begin position="67"/>
        <end position="86"/>
    </location>
</feature>
<evidence type="ECO:0000313" key="10">
    <source>
        <dbReference type="Proteomes" id="UP001279681"/>
    </source>
</evidence>
<dbReference type="InterPro" id="IPR022929">
    <property type="entry name" value="Put_MntP"/>
</dbReference>
<keyword evidence="4 8" id="KW-1133">Transmembrane helix</keyword>
<dbReference type="HAMAP" id="MF_01521">
    <property type="entry name" value="MntP_pump"/>
    <property type="match status" value="1"/>
</dbReference>